<dbReference type="Gene3D" id="2.40.40.10">
    <property type="entry name" value="RlpA-like domain"/>
    <property type="match status" value="1"/>
</dbReference>
<proteinExistence type="inferred from homology"/>
<dbReference type="PROSITE" id="PS51724">
    <property type="entry name" value="SPOR"/>
    <property type="match status" value="1"/>
</dbReference>
<comment type="subcellular location">
    <subcellularLocation>
        <location evidence="4">Cell membrane</location>
        <topology evidence="4">Lipid-anchor</topology>
    </subcellularLocation>
</comment>
<dbReference type="PANTHER" id="PTHR34183:SF1">
    <property type="entry name" value="ENDOLYTIC PEPTIDOGLYCAN TRANSGLYCOSYLASE RLPA"/>
    <property type="match status" value="1"/>
</dbReference>
<dbReference type="Pfam" id="PF03330">
    <property type="entry name" value="DPBB_1"/>
    <property type="match status" value="1"/>
</dbReference>
<keyword evidence="4" id="KW-1003">Cell membrane</keyword>
<evidence type="ECO:0000313" key="10">
    <source>
        <dbReference type="Proteomes" id="UP001195660"/>
    </source>
</evidence>
<feature type="chain" id="PRO_5045170204" description="Endolytic peptidoglycan transglycosylase RlpA" evidence="7">
    <location>
        <begin position="25"/>
        <end position="324"/>
    </location>
</feature>
<keyword evidence="3 4" id="KW-0961">Cell wall biogenesis/degradation</keyword>
<evidence type="ECO:0000256" key="2">
    <source>
        <dbReference type="ARBA" id="ARBA00023239"/>
    </source>
</evidence>
<comment type="caution">
    <text evidence="9">The sequence shown here is derived from an EMBL/GenBank/DDBJ whole genome shotgun (WGS) entry which is preliminary data.</text>
</comment>
<dbReference type="RefSeq" id="WP_203571107.1">
    <property type="nucleotide sequence ID" value="NZ_WOFE01000003.1"/>
</dbReference>
<feature type="compositionally biased region" description="Pro residues" evidence="6">
    <location>
        <begin position="28"/>
        <end position="40"/>
    </location>
</feature>
<dbReference type="InterPro" id="IPR009009">
    <property type="entry name" value="RlpA-like_DPBB"/>
</dbReference>
<dbReference type="PANTHER" id="PTHR34183">
    <property type="entry name" value="ENDOLYTIC PEPTIDOGLYCAN TRANSGLYCOSYLASE RLPA"/>
    <property type="match status" value="1"/>
</dbReference>
<organism evidence="9 10">
    <name type="scientific">Deefgea chitinilytica</name>
    <dbReference type="NCBI Taxonomy" id="570276"/>
    <lineage>
        <taxon>Bacteria</taxon>
        <taxon>Pseudomonadati</taxon>
        <taxon>Pseudomonadota</taxon>
        <taxon>Betaproteobacteria</taxon>
        <taxon>Neisseriales</taxon>
        <taxon>Chitinibacteraceae</taxon>
        <taxon>Deefgea</taxon>
    </lineage>
</organism>
<dbReference type="HAMAP" id="MF_02071">
    <property type="entry name" value="RlpA"/>
    <property type="match status" value="1"/>
</dbReference>
<keyword evidence="1 7" id="KW-0732">Signal</keyword>
<dbReference type="EC" id="4.2.2.-" evidence="4"/>
<dbReference type="SUPFAM" id="SSF110997">
    <property type="entry name" value="Sporulation related repeat"/>
    <property type="match status" value="1"/>
</dbReference>
<evidence type="ECO:0000256" key="6">
    <source>
        <dbReference type="SAM" id="MobiDB-lite"/>
    </source>
</evidence>
<dbReference type="InterPro" id="IPR034718">
    <property type="entry name" value="RlpA"/>
</dbReference>
<dbReference type="PROSITE" id="PS51257">
    <property type="entry name" value="PROKAR_LIPOPROTEIN"/>
    <property type="match status" value="1"/>
</dbReference>
<evidence type="ECO:0000256" key="5">
    <source>
        <dbReference type="RuleBase" id="RU003495"/>
    </source>
</evidence>
<feature type="region of interest" description="Disordered" evidence="6">
    <location>
        <begin position="24"/>
        <end position="49"/>
    </location>
</feature>
<name>A0ABS2CCB1_9NEIS</name>
<dbReference type="NCBIfam" id="TIGR00413">
    <property type="entry name" value="rlpA"/>
    <property type="match status" value="1"/>
</dbReference>
<dbReference type="InterPro" id="IPR012997">
    <property type="entry name" value="RplA"/>
</dbReference>
<evidence type="ECO:0000313" key="9">
    <source>
        <dbReference type="EMBL" id="MBM5571783.1"/>
    </source>
</evidence>
<evidence type="ECO:0000256" key="3">
    <source>
        <dbReference type="ARBA" id="ARBA00023316"/>
    </source>
</evidence>
<dbReference type="Pfam" id="PF05036">
    <property type="entry name" value="SPOR"/>
    <property type="match status" value="1"/>
</dbReference>
<keyword evidence="4" id="KW-0564">Palmitate</keyword>
<gene>
    <name evidence="4" type="primary">rlpA</name>
    <name evidence="9" type="ORF">GM173_09335</name>
</gene>
<dbReference type="InterPro" id="IPR036908">
    <property type="entry name" value="RlpA-like_sf"/>
</dbReference>
<accession>A0ABS2CCB1</accession>
<dbReference type="SUPFAM" id="SSF50685">
    <property type="entry name" value="Barwin-like endoglucanases"/>
    <property type="match status" value="1"/>
</dbReference>
<dbReference type="InterPro" id="IPR007730">
    <property type="entry name" value="SPOR-like_dom"/>
</dbReference>
<comment type="function">
    <text evidence="4">Lytic transglycosylase with a strong preference for naked glycan strands that lack stem peptides.</text>
</comment>
<evidence type="ECO:0000256" key="4">
    <source>
        <dbReference type="HAMAP-Rule" id="MF_02071"/>
    </source>
</evidence>
<keyword evidence="4" id="KW-0472">Membrane</keyword>
<feature type="domain" description="SPOR" evidence="8">
    <location>
        <begin position="245"/>
        <end position="324"/>
    </location>
</feature>
<keyword evidence="2 4" id="KW-0456">Lyase</keyword>
<dbReference type="Proteomes" id="UP001195660">
    <property type="component" value="Unassembled WGS sequence"/>
</dbReference>
<keyword evidence="4" id="KW-0449">Lipoprotein</keyword>
<evidence type="ECO:0000259" key="8">
    <source>
        <dbReference type="PROSITE" id="PS51724"/>
    </source>
</evidence>
<keyword evidence="10" id="KW-1185">Reference proteome</keyword>
<dbReference type="CDD" id="cd22268">
    <property type="entry name" value="DPBB_RlpA-like"/>
    <property type="match status" value="1"/>
</dbReference>
<sequence>MKNNKLGISLYALLLAACSNTPNISTPSKPPVATPTPTPPAVSAKPSPYSCSYNPKSGNGAFYKDDGPMADFPANIDYIQEPIPRWEPFHKWANRPYNVLGLSFTPQDQIGQAKEQGIASWYGRKFHGQKTSTGETYDMFQMTAAHPTLPIPSYARVTHVKNGRSVIVRINDRGPFHKGRVMDLSFLAACRLGYANQGSAEVIVESLVPSDAPSAFIASATAPRTTPPASSNVITAANPRPIPIAETNGSIYVQLGAFSSQSNAENFKAHLARELDHDANKLGIQNVANLYKVRLGPFANRNDALAVISRVTGEKNIQAVIAQQ</sequence>
<evidence type="ECO:0000256" key="7">
    <source>
        <dbReference type="SAM" id="SignalP"/>
    </source>
</evidence>
<protein>
    <recommendedName>
        <fullName evidence="4">Endolytic peptidoglycan transglycosylase RlpA</fullName>
        <ecNumber evidence="4">4.2.2.-</ecNumber>
    </recommendedName>
</protein>
<feature type="signal peptide" evidence="7">
    <location>
        <begin position="1"/>
        <end position="24"/>
    </location>
</feature>
<dbReference type="Gene3D" id="3.30.70.1070">
    <property type="entry name" value="Sporulation related repeat"/>
    <property type="match status" value="1"/>
</dbReference>
<dbReference type="InterPro" id="IPR036680">
    <property type="entry name" value="SPOR-like_sf"/>
</dbReference>
<reference evidence="9 10" key="1">
    <citation type="submission" date="2019-11" db="EMBL/GenBank/DDBJ databases">
        <title>Novel Deefgea species.</title>
        <authorList>
            <person name="Han J.-H."/>
        </authorList>
    </citation>
    <scope>NUCLEOTIDE SEQUENCE [LARGE SCALE GENOMIC DNA]</scope>
    <source>
        <strain evidence="9 10">LMG 24817</strain>
    </source>
</reference>
<evidence type="ECO:0000256" key="1">
    <source>
        <dbReference type="ARBA" id="ARBA00022729"/>
    </source>
</evidence>
<comment type="similarity">
    <text evidence="4 5">Belongs to the RlpA family.</text>
</comment>
<dbReference type="EMBL" id="WOFE01000003">
    <property type="protein sequence ID" value="MBM5571783.1"/>
    <property type="molecule type" value="Genomic_DNA"/>
</dbReference>